<evidence type="ECO:0000313" key="2">
    <source>
        <dbReference type="Proteomes" id="UP000236305"/>
    </source>
</evidence>
<organism evidence="1 2">
    <name type="scientific">Verticillium dahliae</name>
    <name type="common">Verticillium wilt</name>
    <dbReference type="NCBI Taxonomy" id="27337"/>
    <lineage>
        <taxon>Eukaryota</taxon>
        <taxon>Fungi</taxon>
        <taxon>Dikarya</taxon>
        <taxon>Ascomycota</taxon>
        <taxon>Pezizomycotina</taxon>
        <taxon>Sordariomycetes</taxon>
        <taxon>Hypocreomycetidae</taxon>
        <taxon>Glomerellales</taxon>
        <taxon>Plectosphaerellaceae</taxon>
        <taxon>Verticillium</taxon>
    </lineage>
</organism>
<dbReference type="EMBL" id="MPSH01000074">
    <property type="protein sequence ID" value="PNH26312.1"/>
    <property type="molecule type" value="Genomic_DNA"/>
</dbReference>
<dbReference type="AlphaFoldDB" id="A0AA44W9E8"/>
<accession>A0AA44W9E8</accession>
<name>A0AA44W9E8_VERDA</name>
<gene>
    <name evidence="1" type="ORF">BJF96_g10365</name>
</gene>
<dbReference type="Proteomes" id="UP000236305">
    <property type="component" value="Unassembled WGS sequence"/>
</dbReference>
<evidence type="ECO:0000313" key="1">
    <source>
        <dbReference type="EMBL" id="PNH26312.1"/>
    </source>
</evidence>
<sequence length="121" mass="13145">MLHLIQPVPLIEENIWDEEKVSDWSRSAEWPSAGAWPADPTRIPDADKQCDFCDDDTCACDNATAQVAPQIKSYRAKGLGLQAVASEPGGVAYEKGAFLGMFSGEIAPPKTYDNNQTPGFL</sequence>
<reference evidence="1 2" key="1">
    <citation type="submission" date="2017-12" db="EMBL/GenBank/DDBJ databases">
        <title>Comparative genomics yields insights into virulence evolution of Verticillium dahliae.</title>
        <authorList>
            <person name="Fan R."/>
            <person name="Armitage A.D."/>
            <person name="Cascant-Lopez E."/>
            <person name="Sobczyk M."/>
            <person name="Cockerton H.M."/>
            <person name="Harrison R.J."/>
        </authorList>
    </citation>
    <scope>NUCLEOTIDE SEQUENCE [LARGE SCALE GENOMIC DNA]</scope>
    <source>
        <strain evidence="1 2">12008</strain>
    </source>
</reference>
<protein>
    <submittedName>
        <fullName evidence="1">Uncharacterized protein</fullName>
    </submittedName>
</protein>
<comment type="caution">
    <text evidence="1">The sequence shown here is derived from an EMBL/GenBank/DDBJ whole genome shotgun (WGS) entry which is preliminary data.</text>
</comment>
<proteinExistence type="predicted"/>